<dbReference type="AlphaFoldDB" id="A0A367WPV0"/>
<reference evidence="1 2" key="1">
    <citation type="submission" date="2014-07" db="EMBL/GenBank/DDBJ databases">
        <title>Draft genome sequence of Thalassospira profundimaris PR54-5.</title>
        <authorList>
            <person name="Lai Q."/>
            <person name="Shao Z."/>
        </authorList>
    </citation>
    <scope>NUCLEOTIDE SEQUENCE [LARGE SCALE GENOMIC DNA]</scope>
    <source>
        <strain evidence="1 2">PR54-5</strain>
    </source>
</reference>
<accession>A0A367WPV0</accession>
<dbReference type="Proteomes" id="UP000252255">
    <property type="component" value="Unassembled WGS sequence"/>
</dbReference>
<dbReference type="EMBL" id="JPWI01000015">
    <property type="protein sequence ID" value="RCK43229.1"/>
    <property type="molecule type" value="Genomic_DNA"/>
</dbReference>
<organism evidence="1 2">
    <name type="scientific">Thalassospira profundimaris</name>
    <dbReference type="NCBI Taxonomy" id="502049"/>
    <lineage>
        <taxon>Bacteria</taxon>
        <taxon>Pseudomonadati</taxon>
        <taxon>Pseudomonadota</taxon>
        <taxon>Alphaproteobacteria</taxon>
        <taxon>Rhodospirillales</taxon>
        <taxon>Thalassospiraceae</taxon>
        <taxon>Thalassospira</taxon>
    </lineage>
</organism>
<dbReference type="RefSeq" id="WP_114099698.1">
    <property type="nucleotide sequence ID" value="NZ_JPWI01000015.1"/>
</dbReference>
<sequence>MPSFDQNMDEQLKILSPQMAHGARCAVLNWTYARTTEASKEWRERNALKVKGRQGESSLGIDYRTILRIEKGLPVQIGTVHDLRETYIDAGVRFTSDGVVTRSHEETILKINGFEPAPVFLRPECTRRLKEILASQPDVIEAAYLMEKIIARGLQTVEAPSRSHHG</sequence>
<name>A0A367WPV0_9PROT</name>
<evidence type="ECO:0000313" key="1">
    <source>
        <dbReference type="EMBL" id="RCK43229.1"/>
    </source>
</evidence>
<gene>
    <name evidence="1" type="ORF">TH30_19630</name>
</gene>
<comment type="caution">
    <text evidence="1">The sequence shown here is derived from an EMBL/GenBank/DDBJ whole genome shotgun (WGS) entry which is preliminary data.</text>
</comment>
<proteinExistence type="predicted"/>
<protein>
    <submittedName>
        <fullName evidence="1">Uncharacterized protein</fullName>
    </submittedName>
</protein>
<evidence type="ECO:0000313" key="2">
    <source>
        <dbReference type="Proteomes" id="UP000252255"/>
    </source>
</evidence>